<dbReference type="Pfam" id="PF00465">
    <property type="entry name" value="Fe-ADH"/>
    <property type="match status" value="1"/>
</dbReference>
<dbReference type="EC" id="1.1.99.24" evidence="4"/>
<evidence type="ECO:0000256" key="6">
    <source>
        <dbReference type="ARBA" id="ARBA00023002"/>
    </source>
</evidence>
<dbReference type="CDD" id="cd08190">
    <property type="entry name" value="HOT"/>
    <property type="match status" value="1"/>
</dbReference>
<dbReference type="PANTHER" id="PTHR11496:SF83">
    <property type="entry name" value="HYDROXYACID-OXOACID TRANSHYDROGENASE, MITOCHONDRIAL"/>
    <property type="match status" value="1"/>
</dbReference>
<dbReference type="PANTHER" id="PTHR11496">
    <property type="entry name" value="ALCOHOL DEHYDROGENASE"/>
    <property type="match status" value="1"/>
</dbReference>
<dbReference type="SUPFAM" id="SSF56796">
    <property type="entry name" value="Dehydroquinate synthase-like"/>
    <property type="match status" value="1"/>
</dbReference>
<evidence type="ECO:0000259" key="10">
    <source>
        <dbReference type="Pfam" id="PF25137"/>
    </source>
</evidence>
<dbReference type="InterPro" id="IPR056798">
    <property type="entry name" value="ADH_Fe_C"/>
</dbReference>
<evidence type="ECO:0000256" key="3">
    <source>
        <dbReference type="ARBA" id="ARBA00010005"/>
    </source>
</evidence>
<dbReference type="FunFam" id="3.40.50.1970:FF:000003">
    <property type="entry name" value="Alcohol dehydrogenase, iron-containing"/>
    <property type="match status" value="1"/>
</dbReference>
<comment type="catalytic activity">
    <reaction evidence="8">
        <text>4-hydroxybutanoate + 2-oxoglutarate = (R)-2-hydroxyglutarate + succinate semialdehyde</text>
        <dbReference type="Rhea" id="RHEA:24734"/>
        <dbReference type="ChEBI" id="CHEBI:15801"/>
        <dbReference type="ChEBI" id="CHEBI:16724"/>
        <dbReference type="ChEBI" id="CHEBI:16810"/>
        <dbReference type="ChEBI" id="CHEBI:57706"/>
        <dbReference type="EC" id="1.1.99.24"/>
    </reaction>
</comment>
<dbReference type="Gene3D" id="1.20.1090.10">
    <property type="entry name" value="Dehydroquinate synthase-like - alpha domain"/>
    <property type="match status" value="1"/>
</dbReference>
<comment type="caution">
    <text evidence="11">The sequence shown here is derived from an EMBL/GenBank/DDBJ whole genome shotgun (WGS) entry which is preliminary data.</text>
</comment>
<dbReference type="EMBL" id="CASHTH010002976">
    <property type="protein sequence ID" value="CAI8038120.1"/>
    <property type="molecule type" value="Genomic_DNA"/>
</dbReference>
<dbReference type="InterPro" id="IPR042157">
    <property type="entry name" value="HOT"/>
</dbReference>
<evidence type="ECO:0000259" key="9">
    <source>
        <dbReference type="Pfam" id="PF00465"/>
    </source>
</evidence>
<keyword evidence="5" id="KW-0809">Transit peptide</keyword>
<dbReference type="InterPro" id="IPR039697">
    <property type="entry name" value="Alcohol_dehydrogenase_Fe"/>
</dbReference>
<comment type="similarity">
    <text evidence="3">Belongs to the iron-containing alcohol dehydrogenase family. Hydroxyacid-oxoacid transhydrogenase subfamily.</text>
</comment>
<dbReference type="Pfam" id="PF25137">
    <property type="entry name" value="ADH_Fe_C"/>
    <property type="match status" value="1"/>
</dbReference>
<dbReference type="GO" id="GO:0047988">
    <property type="term" value="F:hydroxyacid-oxoacid transhydrogenase activity"/>
    <property type="evidence" value="ECO:0007669"/>
    <property type="project" value="UniProtKB-EC"/>
</dbReference>
<keyword evidence="7" id="KW-0496">Mitochondrion</keyword>
<evidence type="ECO:0000313" key="11">
    <source>
        <dbReference type="EMBL" id="CAI8038120.1"/>
    </source>
</evidence>
<keyword evidence="12" id="KW-1185">Reference proteome</keyword>
<keyword evidence="6" id="KW-0560">Oxidoreductase</keyword>
<evidence type="ECO:0000256" key="7">
    <source>
        <dbReference type="ARBA" id="ARBA00023128"/>
    </source>
</evidence>
<evidence type="ECO:0000256" key="4">
    <source>
        <dbReference type="ARBA" id="ARBA00013182"/>
    </source>
</evidence>
<sequence length="431" mass="45650">MIGPVPRRTAFERIVTLDAANIKFGPGATGETGFEARRLGLLRVMVLTDPRLRDGPQVAAVQASLGGAGIDATVYDRVRVEPTDRSFREAIQEADRGQYDGFVAVGGGSVIDTAKAANLYHTYPADFLDYVNHPVGRGRPVPGPLKPLIAVPTTAGTGSETTGVAIFDLEGLHAKTGIAHRALKPTVGIVDPDNTRSMPPLAAACTGLDVLSHAIESYTALPYTQRPAPDDPSLRPAYQGSNPMSDVWSARAIEMVAANLPAAIAGDTEPQAQMLLAATFAGIGFGNAGCHLPHGMSYPVSSNVRDFHPEGYPDDHPMIPHGMSVILNAPAVFRWTAPAEPQRHLQAAALMGADVSGVGPDDAGEATANAIIDLMRRTGMPNGLSGVGYTPADIDVLVRGTLPQHRVTKLSPRPFDEADLRGMFESAMRYW</sequence>
<dbReference type="AlphaFoldDB" id="A0AA35SXW1"/>
<evidence type="ECO:0000256" key="2">
    <source>
        <dbReference type="ARBA" id="ARBA00004173"/>
    </source>
</evidence>
<comment type="catalytic activity">
    <reaction evidence="1">
        <text>(S)-3-hydroxybutanoate + 2-oxoglutarate = (R)-2-hydroxyglutarate + acetoacetate</text>
        <dbReference type="Rhea" id="RHEA:23048"/>
        <dbReference type="ChEBI" id="CHEBI:11047"/>
        <dbReference type="ChEBI" id="CHEBI:13705"/>
        <dbReference type="ChEBI" id="CHEBI:15801"/>
        <dbReference type="ChEBI" id="CHEBI:16810"/>
        <dbReference type="EC" id="1.1.99.24"/>
    </reaction>
</comment>
<evidence type="ECO:0000256" key="1">
    <source>
        <dbReference type="ARBA" id="ARBA00000813"/>
    </source>
</evidence>
<name>A0AA35SXW1_GEOBA</name>
<proteinExistence type="inferred from homology"/>
<reference evidence="11" key="1">
    <citation type="submission" date="2023-03" db="EMBL/GenBank/DDBJ databases">
        <authorList>
            <person name="Steffen K."/>
            <person name="Cardenas P."/>
        </authorList>
    </citation>
    <scope>NUCLEOTIDE SEQUENCE</scope>
</reference>
<protein>
    <recommendedName>
        <fullName evidence="4">hydroxyacid-oxoacid transhydrogenase</fullName>
        <ecNumber evidence="4">1.1.99.24</ecNumber>
    </recommendedName>
</protein>
<dbReference type="GO" id="GO:0005739">
    <property type="term" value="C:mitochondrion"/>
    <property type="evidence" value="ECO:0007669"/>
    <property type="project" value="UniProtKB-SubCell"/>
</dbReference>
<dbReference type="GO" id="GO:0046872">
    <property type="term" value="F:metal ion binding"/>
    <property type="evidence" value="ECO:0007669"/>
    <property type="project" value="InterPro"/>
</dbReference>
<dbReference type="Proteomes" id="UP001174909">
    <property type="component" value="Unassembled WGS sequence"/>
</dbReference>
<evidence type="ECO:0000256" key="5">
    <source>
        <dbReference type="ARBA" id="ARBA00022946"/>
    </source>
</evidence>
<evidence type="ECO:0000313" key="12">
    <source>
        <dbReference type="Proteomes" id="UP001174909"/>
    </source>
</evidence>
<feature type="domain" description="Fe-containing alcohol dehydrogenase-like C-terminal" evidence="10">
    <location>
        <begin position="240"/>
        <end position="428"/>
    </location>
</feature>
<accession>A0AA35SXW1</accession>
<evidence type="ECO:0000256" key="8">
    <source>
        <dbReference type="ARBA" id="ARBA00049496"/>
    </source>
</evidence>
<feature type="domain" description="Alcohol dehydrogenase iron-type/glycerol dehydrogenase GldA" evidence="9">
    <location>
        <begin position="21"/>
        <end position="192"/>
    </location>
</feature>
<comment type="subcellular location">
    <subcellularLocation>
        <location evidence="2">Mitochondrion</location>
    </subcellularLocation>
</comment>
<dbReference type="GO" id="GO:0004022">
    <property type="term" value="F:alcohol dehydrogenase (NAD+) activity"/>
    <property type="evidence" value="ECO:0007669"/>
    <property type="project" value="InterPro"/>
</dbReference>
<dbReference type="InterPro" id="IPR001670">
    <property type="entry name" value="ADH_Fe/GldA"/>
</dbReference>
<organism evidence="11 12">
    <name type="scientific">Geodia barretti</name>
    <name type="common">Barrett's horny sponge</name>
    <dbReference type="NCBI Taxonomy" id="519541"/>
    <lineage>
        <taxon>Eukaryota</taxon>
        <taxon>Metazoa</taxon>
        <taxon>Porifera</taxon>
        <taxon>Demospongiae</taxon>
        <taxon>Heteroscleromorpha</taxon>
        <taxon>Tetractinellida</taxon>
        <taxon>Astrophorina</taxon>
        <taxon>Geodiidae</taxon>
        <taxon>Geodia</taxon>
    </lineage>
</organism>
<dbReference type="Gene3D" id="3.40.50.1970">
    <property type="match status" value="1"/>
</dbReference>
<gene>
    <name evidence="11" type="ORF">GBAR_LOCUS21262</name>
</gene>